<feature type="transmembrane region" description="Helical" evidence="7">
    <location>
        <begin position="460"/>
        <end position="479"/>
    </location>
</feature>
<dbReference type="InterPro" id="IPR013320">
    <property type="entry name" value="ConA-like_dom_sf"/>
</dbReference>
<dbReference type="InterPro" id="IPR051136">
    <property type="entry name" value="Intracellular_Lectin-GPT"/>
</dbReference>
<gene>
    <name evidence="10" type="primary">EMP47</name>
    <name evidence="10" type="ORF">CAAN4_E16336</name>
</gene>
<feature type="signal peptide" evidence="8">
    <location>
        <begin position="1"/>
        <end position="18"/>
    </location>
</feature>
<dbReference type="Pfam" id="PF03388">
    <property type="entry name" value="Lectin_leg-like"/>
    <property type="match status" value="1"/>
</dbReference>
<evidence type="ECO:0000313" key="10">
    <source>
        <dbReference type="EMBL" id="CAK7909749.1"/>
    </source>
</evidence>
<dbReference type="PANTHER" id="PTHR12223:SF28">
    <property type="entry name" value="LECTIN, MANNOSE BINDING 1 LIKE"/>
    <property type="match status" value="1"/>
</dbReference>
<keyword evidence="3 8" id="KW-0732">Signal</keyword>
<comment type="subcellular location">
    <subcellularLocation>
        <location evidence="1">Membrane</location>
        <topology evidence="1">Single-pass type I membrane protein</topology>
    </subcellularLocation>
</comment>
<feature type="compositionally biased region" description="Basic and acidic residues" evidence="6">
    <location>
        <begin position="282"/>
        <end position="294"/>
    </location>
</feature>
<keyword evidence="5 7" id="KW-0472">Membrane</keyword>
<dbReference type="PANTHER" id="PTHR12223">
    <property type="entry name" value="VESICULAR MANNOSE-BINDING LECTIN"/>
    <property type="match status" value="1"/>
</dbReference>
<evidence type="ECO:0000256" key="3">
    <source>
        <dbReference type="ARBA" id="ARBA00022729"/>
    </source>
</evidence>
<evidence type="ECO:0000259" key="9">
    <source>
        <dbReference type="PROSITE" id="PS51328"/>
    </source>
</evidence>
<feature type="chain" id="PRO_5045351646" evidence="8">
    <location>
        <begin position="19"/>
        <end position="489"/>
    </location>
</feature>
<evidence type="ECO:0000256" key="5">
    <source>
        <dbReference type="ARBA" id="ARBA00023136"/>
    </source>
</evidence>
<feature type="region of interest" description="Disordered" evidence="6">
    <location>
        <begin position="259"/>
        <end position="327"/>
    </location>
</feature>
<dbReference type="EMBL" id="OZ004257">
    <property type="protein sequence ID" value="CAK7909749.1"/>
    <property type="molecule type" value="Genomic_DNA"/>
</dbReference>
<dbReference type="PROSITE" id="PS51328">
    <property type="entry name" value="L_LECTIN_LIKE"/>
    <property type="match status" value="1"/>
</dbReference>
<keyword evidence="4 7" id="KW-1133">Transmembrane helix</keyword>
<protein>
    <submittedName>
        <fullName evidence="10">Protein Emp47p</fullName>
    </submittedName>
</protein>
<proteinExistence type="predicted"/>
<evidence type="ECO:0000256" key="2">
    <source>
        <dbReference type="ARBA" id="ARBA00022692"/>
    </source>
</evidence>
<feature type="compositionally biased region" description="Polar residues" evidence="6">
    <location>
        <begin position="309"/>
        <end position="324"/>
    </location>
</feature>
<feature type="domain" description="L-type lectin-like" evidence="9">
    <location>
        <begin position="24"/>
        <end position="243"/>
    </location>
</feature>
<dbReference type="Proteomes" id="UP001497600">
    <property type="component" value="Chromosome E"/>
</dbReference>
<dbReference type="Gene3D" id="2.60.120.200">
    <property type="match status" value="1"/>
</dbReference>
<name>A0ABP0EDU3_9ASCO</name>
<dbReference type="InterPro" id="IPR005052">
    <property type="entry name" value="Lectin_leg"/>
</dbReference>
<keyword evidence="2 7" id="KW-0812">Transmembrane</keyword>
<accession>A0ABP0EDU3</accession>
<evidence type="ECO:0000256" key="8">
    <source>
        <dbReference type="SAM" id="SignalP"/>
    </source>
</evidence>
<sequence>MVSIKKALWPMTAFMVLADALVAPRMEHPGPLSLPNLLDVENIQQLQSDWKLLDNIRLDTGRLIVGTGTGSLWMNPGLANSDSEWTVELVFRSNGESQRDQQFANFNALSLWFLDSNERVGTNPGGNSGGPHIFDGVQVLLSNQESKGLKLIVNDGSKIVDGRLNQVVGNCDFNYWDSTIPFTIRVSYSRSNKWFKIQVDNNLCLKTDAITIPSTDLQLGVTGQIEIGSQEEFEIMKLDIWDHLTPDAIDDHALMGDGATTQQQKDAIEQDHIPPSQLRQSLMERTRKQQELMREQQQQQKQEQKQRHAISSQSQQPEGDSSAPSFDYSVFTGQIDDIISRMNALQENSIYESKVLLSSFTEVQDVQKKHSVALDEIKDELTVFKATLTQQFSEMLRGMSQLNERVIGEVREHQFSVAEMSKKVDLLMSNHKEVAFQYQRGLENADGTDFVDRLVSKIKWIMIPLVIGVMILTGFLYRLRHDIKHSKLL</sequence>
<keyword evidence="11" id="KW-1185">Reference proteome</keyword>
<reference evidence="10 11" key="1">
    <citation type="submission" date="2024-01" db="EMBL/GenBank/DDBJ databases">
        <authorList>
            <consortium name="Genoscope - CEA"/>
            <person name="William W."/>
        </authorList>
    </citation>
    <scope>NUCLEOTIDE SEQUENCE [LARGE SCALE GENOMIC DNA]</scope>
    <source>
        <strain evidence="10 11">29B2s-10</strain>
    </source>
</reference>
<evidence type="ECO:0000256" key="1">
    <source>
        <dbReference type="ARBA" id="ARBA00004479"/>
    </source>
</evidence>
<dbReference type="SUPFAM" id="SSF49899">
    <property type="entry name" value="Concanavalin A-like lectins/glucanases"/>
    <property type="match status" value="1"/>
</dbReference>
<evidence type="ECO:0000256" key="7">
    <source>
        <dbReference type="SAM" id="Phobius"/>
    </source>
</evidence>
<evidence type="ECO:0000256" key="4">
    <source>
        <dbReference type="ARBA" id="ARBA00022989"/>
    </source>
</evidence>
<evidence type="ECO:0000313" key="11">
    <source>
        <dbReference type="Proteomes" id="UP001497600"/>
    </source>
</evidence>
<evidence type="ECO:0000256" key="6">
    <source>
        <dbReference type="SAM" id="MobiDB-lite"/>
    </source>
</evidence>
<organism evidence="10 11">
    <name type="scientific">[Candida] anglica</name>
    <dbReference type="NCBI Taxonomy" id="148631"/>
    <lineage>
        <taxon>Eukaryota</taxon>
        <taxon>Fungi</taxon>
        <taxon>Dikarya</taxon>
        <taxon>Ascomycota</taxon>
        <taxon>Saccharomycotina</taxon>
        <taxon>Pichiomycetes</taxon>
        <taxon>Debaryomycetaceae</taxon>
        <taxon>Kurtzmaniella</taxon>
    </lineage>
</organism>